<dbReference type="PROSITE" id="PS51704">
    <property type="entry name" value="GP_PDE"/>
    <property type="match status" value="1"/>
</dbReference>
<dbReference type="CDD" id="cd08561">
    <property type="entry name" value="GDPD_cytoplasmic_ScUgpQ2_like"/>
    <property type="match status" value="1"/>
</dbReference>
<proteinExistence type="predicted"/>
<dbReference type="EMBL" id="CP157483">
    <property type="protein sequence ID" value="XBO41987.1"/>
    <property type="molecule type" value="Genomic_DNA"/>
</dbReference>
<dbReference type="PANTHER" id="PTHR43805:SF1">
    <property type="entry name" value="GP-PDE DOMAIN-CONTAINING PROTEIN"/>
    <property type="match status" value="1"/>
</dbReference>
<reference evidence="2" key="1">
    <citation type="submission" date="2024-05" db="EMBL/GenBank/DDBJ databases">
        <authorList>
            <person name="Kim S."/>
            <person name="Heo J."/>
            <person name="Choi H."/>
            <person name="Choi Y."/>
            <person name="Kwon S.-W."/>
            <person name="Kim Y."/>
        </authorList>
    </citation>
    <scope>NUCLEOTIDE SEQUENCE</scope>
    <source>
        <strain evidence="2">KACC 23699</strain>
    </source>
</reference>
<dbReference type="InterPro" id="IPR030395">
    <property type="entry name" value="GP_PDE_dom"/>
</dbReference>
<feature type="domain" description="GP-PDE" evidence="1">
    <location>
        <begin position="9"/>
        <end position="243"/>
    </location>
</feature>
<name>A0AAU7JNL7_9MICO</name>
<evidence type="ECO:0000313" key="2">
    <source>
        <dbReference type="EMBL" id="XBO41987.1"/>
    </source>
</evidence>
<dbReference type="InterPro" id="IPR017946">
    <property type="entry name" value="PLC-like_Pdiesterase_TIM-brl"/>
</dbReference>
<dbReference type="AlphaFoldDB" id="A0AAU7JNL7"/>
<gene>
    <name evidence="2" type="ORF">ABEG17_10315</name>
</gene>
<sequence>MAYGSELGPIALAHRGGAALAPENTLAAFGRSVALGFRYLETDVKLSADGHLVCFHDNTLDRVTDGRGPVARHSLASLRRTRVNGGEPIPTLTEALEAFPDARFTVDLKDRGAIGPLVKVLQRKDFRERVCVAGAWDSWLATVRAEAPGVRSALGWRSLAALVTSSRTGVRPSRRLATAEFAHVPLRLGRVPVFVERLVEGAHRIGVRVVVWTIDDPQAMHRVLDAGVDGIISDRPDLLREVLVARGQWLPMLGSPSGSTLPEPLAS</sequence>
<accession>A0AAU7JNL7</accession>
<dbReference type="PANTHER" id="PTHR43805">
    <property type="entry name" value="GLYCEROPHOSPHORYL DIESTER PHOSPHODIESTERASE"/>
    <property type="match status" value="1"/>
</dbReference>
<dbReference type="Pfam" id="PF03009">
    <property type="entry name" value="GDPD"/>
    <property type="match status" value="1"/>
</dbReference>
<protein>
    <submittedName>
        <fullName evidence="2">Glycerophosphodiester phosphodiesterase</fullName>
    </submittedName>
</protein>
<organism evidence="2">
    <name type="scientific">Pedococcus sp. KACC 23699</name>
    <dbReference type="NCBI Taxonomy" id="3149228"/>
    <lineage>
        <taxon>Bacteria</taxon>
        <taxon>Bacillati</taxon>
        <taxon>Actinomycetota</taxon>
        <taxon>Actinomycetes</taxon>
        <taxon>Micrococcales</taxon>
        <taxon>Intrasporangiaceae</taxon>
        <taxon>Pedococcus</taxon>
    </lineage>
</organism>
<dbReference type="GO" id="GO:0008081">
    <property type="term" value="F:phosphoric diester hydrolase activity"/>
    <property type="evidence" value="ECO:0007669"/>
    <property type="project" value="InterPro"/>
</dbReference>
<evidence type="ECO:0000259" key="1">
    <source>
        <dbReference type="PROSITE" id="PS51704"/>
    </source>
</evidence>
<dbReference type="GO" id="GO:0006629">
    <property type="term" value="P:lipid metabolic process"/>
    <property type="evidence" value="ECO:0007669"/>
    <property type="project" value="InterPro"/>
</dbReference>
<dbReference type="RefSeq" id="WP_406829387.1">
    <property type="nucleotide sequence ID" value="NZ_CP157483.1"/>
</dbReference>
<dbReference type="SUPFAM" id="SSF51695">
    <property type="entry name" value="PLC-like phosphodiesterases"/>
    <property type="match status" value="1"/>
</dbReference>
<dbReference type="Gene3D" id="3.20.20.190">
    <property type="entry name" value="Phosphatidylinositol (PI) phosphodiesterase"/>
    <property type="match status" value="1"/>
</dbReference>